<evidence type="ECO:0000256" key="1">
    <source>
        <dbReference type="ARBA" id="ARBA00003532"/>
    </source>
</evidence>
<dbReference type="Pfam" id="PF13370">
    <property type="entry name" value="Fer4_13"/>
    <property type="match status" value="1"/>
</dbReference>
<dbReference type="AlphaFoldDB" id="A0LN88"/>
<organism evidence="7 8">
    <name type="scientific">Syntrophobacter fumaroxidans (strain DSM 10017 / MPOB)</name>
    <dbReference type="NCBI Taxonomy" id="335543"/>
    <lineage>
        <taxon>Bacteria</taxon>
        <taxon>Pseudomonadati</taxon>
        <taxon>Thermodesulfobacteriota</taxon>
        <taxon>Syntrophobacteria</taxon>
        <taxon>Syntrophobacterales</taxon>
        <taxon>Syntrophobacteraceae</taxon>
        <taxon>Syntrophobacter</taxon>
    </lineage>
</organism>
<feature type="domain" description="4Fe-4S ferredoxin-type" evidence="6">
    <location>
        <begin position="3"/>
        <end position="31"/>
    </location>
</feature>
<dbReference type="InterPro" id="IPR017896">
    <property type="entry name" value="4Fe4S_Fe-S-bd"/>
</dbReference>
<dbReference type="PROSITE" id="PS00198">
    <property type="entry name" value="4FE4S_FER_1"/>
    <property type="match status" value="1"/>
</dbReference>
<dbReference type="PRINTS" id="PR00352">
    <property type="entry name" value="3FE4SFRDOXIN"/>
</dbReference>
<dbReference type="OrthoDB" id="9803319at2"/>
<dbReference type="GO" id="GO:0005506">
    <property type="term" value="F:iron ion binding"/>
    <property type="evidence" value="ECO:0007669"/>
    <property type="project" value="UniProtKB-UniRule"/>
</dbReference>
<gene>
    <name evidence="7" type="ordered locus">Sfum_3217</name>
</gene>
<accession>A0LN88</accession>
<protein>
    <recommendedName>
        <fullName evidence="5">Ferredoxin</fullName>
    </recommendedName>
</protein>
<dbReference type="EMBL" id="CP000478">
    <property type="protein sequence ID" value="ABK18890.1"/>
    <property type="molecule type" value="Genomic_DNA"/>
</dbReference>
<dbReference type="Proteomes" id="UP000001784">
    <property type="component" value="Chromosome"/>
</dbReference>
<reference evidence="7 8" key="1">
    <citation type="submission" date="2006-10" db="EMBL/GenBank/DDBJ databases">
        <title>Complete sequence of Syntrophobacter fumaroxidans MPOB.</title>
        <authorList>
            <consortium name="US DOE Joint Genome Institute"/>
            <person name="Copeland A."/>
            <person name="Lucas S."/>
            <person name="Lapidus A."/>
            <person name="Barry K."/>
            <person name="Detter J.C."/>
            <person name="Glavina del Rio T."/>
            <person name="Hammon N."/>
            <person name="Israni S."/>
            <person name="Pitluck S."/>
            <person name="Goltsman E.G."/>
            <person name="Martinez M."/>
            <person name="Schmutz J."/>
            <person name="Larimer F."/>
            <person name="Land M."/>
            <person name="Hauser L."/>
            <person name="Kyrpides N."/>
            <person name="Kim E."/>
            <person name="Boone D.R."/>
            <person name="Brockman F."/>
            <person name="Culley D."/>
            <person name="Ferry J."/>
            <person name="Gunsalus R."/>
            <person name="McInerney M.J."/>
            <person name="Morrison M."/>
            <person name="Plugge C."/>
            <person name="Rohlin L."/>
            <person name="Scholten J."/>
            <person name="Sieber J."/>
            <person name="Stams A.J.M."/>
            <person name="Worm P."/>
            <person name="Henstra A.M."/>
            <person name="Richardson P."/>
        </authorList>
    </citation>
    <scope>NUCLEOTIDE SEQUENCE [LARGE SCALE GENOMIC DNA]</scope>
    <source>
        <strain evidence="8">DSM 10017 / MPOB</strain>
    </source>
</reference>
<dbReference type="InterPro" id="IPR001080">
    <property type="entry name" value="3Fe4S_ferredoxin"/>
</dbReference>
<keyword evidence="3 5" id="KW-0408">Iron</keyword>
<evidence type="ECO:0000313" key="7">
    <source>
        <dbReference type="EMBL" id="ABK18890.1"/>
    </source>
</evidence>
<dbReference type="GO" id="GO:0009055">
    <property type="term" value="F:electron transfer activity"/>
    <property type="evidence" value="ECO:0007669"/>
    <property type="project" value="UniProtKB-UniRule"/>
</dbReference>
<dbReference type="SUPFAM" id="SSF54862">
    <property type="entry name" value="4Fe-4S ferredoxins"/>
    <property type="match status" value="1"/>
</dbReference>
<dbReference type="HOGENOM" id="CLU_139698_6_4_7"/>
<dbReference type="eggNOG" id="COG1141">
    <property type="taxonomic scope" value="Bacteria"/>
</dbReference>
<keyword evidence="5" id="KW-0813">Transport</keyword>
<evidence type="ECO:0000259" key="6">
    <source>
        <dbReference type="PROSITE" id="PS51379"/>
    </source>
</evidence>
<dbReference type="STRING" id="335543.Sfum_3217"/>
<dbReference type="PROSITE" id="PS51379">
    <property type="entry name" value="4FE4S_FER_2"/>
    <property type="match status" value="1"/>
</dbReference>
<keyword evidence="5" id="KW-0249">Electron transport</keyword>
<evidence type="ECO:0000256" key="5">
    <source>
        <dbReference type="RuleBase" id="RU368020"/>
    </source>
</evidence>
<keyword evidence="2 5" id="KW-0479">Metal-binding</keyword>
<keyword evidence="8" id="KW-1185">Reference proteome</keyword>
<dbReference type="KEGG" id="sfu:Sfum_3217"/>
<dbReference type="InterPro" id="IPR017900">
    <property type="entry name" value="4Fe4S_Fe_S_CS"/>
</dbReference>
<dbReference type="InParanoid" id="A0LN88"/>
<evidence type="ECO:0000256" key="4">
    <source>
        <dbReference type="ARBA" id="ARBA00023014"/>
    </source>
</evidence>
<proteinExistence type="predicted"/>
<evidence type="ECO:0000256" key="3">
    <source>
        <dbReference type="ARBA" id="ARBA00023004"/>
    </source>
</evidence>
<dbReference type="RefSeq" id="WP_011700015.1">
    <property type="nucleotide sequence ID" value="NC_008554.1"/>
</dbReference>
<dbReference type="GO" id="GO:0051536">
    <property type="term" value="F:iron-sulfur cluster binding"/>
    <property type="evidence" value="ECO:0007669"/>
    <property type="project" value="UniProtKB-KW"/>
</dbReference>
<comment type="function">
    <text evidence="1 5">Ferredoxins are iron-sulfur proteins that transfer electrons in a wide variety of metabolic reactions.</text>
</comment>
<evidence type="ECO:0000256" key="2">
    <source>
        <dbReference type="ARBA" id="ARBA00022723"/>
    </source>
</evidence>
<sequence>MAKVPVLDLNRCSDCEGCLEICPEVFKRNAAGYIEVADLSSYPEDCVEEAISCCPADCIAWDES</sequence>
<name>A0LN88_SYNFM</name>
<evidence type="ECO:0000313" key="8">
    <source>
        <dbReference type="Proteomes" id="UP000001784"/>
    </source>
</evidence>
<keyword evidence="4 5" id="KW-0411">Iron-sulfur</keyword>
<dbReference type="Gene3D" id="3.30.70.20">
    <property type="match status" value="1"/>
</dbReference>